<comment type="similarity">
    <text evidence="1 4">Belongs to the intercrine beta (chemokine CC) family.</text>
</comment>
<dbReference type="SMART" id="SM00199">
    <property type="entry name" value="SCY"/>
    <property type="match status" value="1"/>
</dbReference>
<keyword evidence="4" id="KW-0732">Signal</keyword>
<evidence type="ECO:0000256" key="3">
    <source>
        <dbReference type="ARBA" id="ARBA00023157"/>
    </source>
</evidence>
<dbReference type="PANTHER" id="PTHR12015">
    <property type="entry name" value="SMALL INDUCIBLE CYTOKINE A"/>
    <property type="match status" value="1"/>
</dbReference>
<protein>
    <recommendedName>
        <fullName evidence="4">C-C motif chemokine</fullName>
    </recommendedName>
</protein>
<evidence type="ECO:0000313" key="6">
    <source>
        <dbReference type="EMBL" id="ROI26642.1"/>
    </source>
</evidence>
<feature type="signal peptide" evidence="4">
    <location>
        <begin position="1"/>
        <end position="21"/>
    </location>
</feature>
<name>A0A3N0XH62_ANAGA</name>
<dbReference type="Gene3D" id="2.40.50.40">
    <property type="match status" value="2"/>
</dbReference>
<feature type="chain" id="PRO_5017852853" description="C-C motif chemokine" evidence="4">
    <location>
        <begin position="22"/>
        <end position="276"/>
    </location>
</feature>
<dbReference type="Pfam" id="PF00048">
    <property type="entry name" value="IL8"/>
    <property type="match status" value="2"/>
</dbReference>
<dbReference type="EMBL" id="RJVU01073134">
    <property type="protein sequence ID" value="ROI26642.1"/>
    <property type="molecule type" value="Genomic_DNA"/>
</dbReference>
<dbReference type="InterPro" id="IPR000827">
    <property type="entry name" value="Chemokine_CC_CS"/>
</dbReference>
<keyword evidence="4" id="KW-0964">Secreted</keyword>
<evidence type="ECO:0000256" key="2">
    <source>
        <dbReference type="ARBA" id="ARBA00022514"/>
    </source>
</evidence>
<evidence type="ECO:0000256" key="4">
    <source>
        <dbReference type="RuleBase" id="RU361150"/>
    </source>
</evidence>
<sequence>MQTSTVTLLVITALLWGNIEAFSDAAVDCCLTTKDTRIPIQIVASYFHQTADSGCAIAATVCIGRLAEVVQFFFFKTFLAPDNENLPWFRFPALQMGEAQADLALDCCLAVSHKAIPRQILLTYRKQFKGDGCPRDAVIFVTRKGLRLCAPPVTGEQWVKENIKFLDTRLKKCKETKFHVCNLPQLYHIFSHSIVVLVPQLSSIVLDDIKLVAQQACHCYCTSPAAGHFLFSGFRLTHDFVYIVDHNLNVKVLLMQNHRLLNYETTCKNILLQQRK</sequence>
<dbReference type="GO" id="GO:0005615">
    <property type="term" value="C:extracellular space"/>
    <property type="evidence" value="ECO:0007669"/>
    <property type="project" value="UniProtKB-KW"/>
</dbReference>
<comment type="subcellular location">
    <subcellularLocation>
        <location evidence="4">Secreted</location>
    </subcellularLocation>
</comment>
<evidence type="ECO:0000313" key="7">
    <source>
        <dbReference type="Proteomes" id="UP000281406"/>
    </source>
</evidence>
<dbReference type="InterPro" id="IPR039809">
    <property type="entry name" value="Chemokine_b/g/d"/>
</dbReference>
<evidence type="ECO:0000256" key="1">
    <source>
        <dbReference type="ARBA" id="ARBA00010868"/>
    </source>
</evidence>
<dbReference type="PROSITE" id="PS00472">
    <property type="entry name" value="SMALL_CYTOKINES_CC"/>
    <property type="match status" value="1"/>
</dbReference>
<dbReference type="GO" id="GO:0006955">
    <property type="term" value="P:immune response"/>
    <property type="evidence" value="ECO:0007669"/>
    <property type="project" value="InterPro"/>
</dbReference>
<gene>
    <name evidence="6" type="ORF">DPX16_21585</name>
</gene>
<reference evidence="6 7" key="1">
    <citation type="submission" date="2018-10" db="EMBL/GenBank/DDBJ databases">
        <title>Genome assembly for a Yunnan-Guizhou Plateau 3E fish, Anabarilius grahami (Regan), and its evolutionary and genetic applications.</title>
        <authorList>
            <person name="Jiang W."/>
        </authorList>
    </citation>
    <scope>NUCLEOTIDE SEQUENCE [LARGE SCALE GENOMIC DNA]</scope>
    <source>
        <strain evidence="6">AG-KIZ</strain>
        <tissue evidence="6">Muscle</tissue>
    </source>
</reference>
<dbReference type="GO" id="GO:0008009">
    <property type="term" value="F:chemokine activity"/>
    <property type="evidence" value="ECO:0007669"/>
    <property type="project" value="InterPro"/>
</dbReference>
<keyword evidence="3" id="KW-1015">Disulfide bond</keyword>
<dbReference type="InterPro" id="IPR001811">
    <property type="entry name" value="Chemokine_IL8-like_dom"/>
</dbReference>
<dbReference type="OrthoDB" id="8900217at2759"/>
<dbReference type="InterPro" id="IPR036048">
    <property type="entry name" value="Interleukin_8-like_sf"/>
</dbReference>
<proteinExistence type="inferred from homology"/>
<keyword evidence="2 4" id="KW-0202">Cytokine</keyword>
<keyword evidence="4" id="KW-0145">Chemotaxis</keyword>
<dbReference type="SUPFAM" id="SSF54117">
    <property type="entry name" value="Interleukin 8-like chemokines"/>
    <property type="match status" value="2"/>
</dbReference>
<evidence type="ECO:0000259" key="5">
    <source>
        <dbReference type="SMART" id="SM00199"/>
    </source>
</evidence>
<dbReference type="CDD" id="cd00272">
    <property type="entry name" value="Chemokine_CC"/>
    <property type="match status" value="1"/>
</dbReference>
<keyword evidence="7" id="KW-1185">Reference proteome</keyword>
<feature type="domain" description="Chemokine interleukin-8-like" evidence="5">
    <location>
        <begin position="104"/>
        <end position="166"/>
    </location>
</feature>
<dbReference type="PANTHER" id="PTHR12015:SF108">
    <property type="entry name" value="C-C MOTIF CHEMOKINE 20"/>
    <property type="match status" value="1"/>
</dbReference>
<dbReference type="AlphaFoldDB" id="A0A3N0XH62"/>
<comment type="caution">
    <text evidence="6">The sequence shown here is derived from an EMBL/GenBank/DDBJ whole genome shotgun (WGS) entry which is preliminary data.</text>
</comment>
<accession>A0A3N0XH62</accession>
<dbReference type="Proteomes" id="UP000281406">
    <property type="component" value="Unassembled WGS sequence"/>
</dbReference>
<organism evidence="6 7">
    <name type="scientific">Anabarilius grahami</name>
    <name type="common">Kanglang fish</name>
    <name type="synonym">Barilius grahami</name>
    <dbReference type="NCBI Taxonomy" id="495550"/>
    <lineage>
        <taxon>Eukaryota</taxon>
        <taxon>Metazoa</taxon>
        <taxon>Chordata</taxon>
        <taxon>Craniata</taxon>
        <taxon>Vertebrata</taxon>
        <taxon>Euteleostomi</taxon>
        <taxon>Actinopterygii</taxon>
        <taxon>Neopterygii</taxon>
        <taxon>Teleostei</taxon>
        <taxon>Ostariophysi</taxon>
        <taxon>Cypriniformes</taxon>
        <taxon>Xenocyprididae</taxon>
        <taxon>Xenocypridinae</taxon>
        <taxon>Xenocypridinae incertae sedis</taxon>
        <taxon>Anabarilius</taxon>
    </lineage>
</organism>